<dbReference type="InterPro" id="IPR013130">
    <property type="entry name" value="Fe3_Rdtase_TM_dom"/>
</dbReference>
<evidence type="ECO:0000256" key="5">
    <source>
        <dbReference type="ARBA" id="ARBA00022475"/>
    </source>
</evidence>
<dbReference type="Pfam" id="PF08022">
    <property type="entry name" value="FAD_binding_8"/>
    <property type="match status" value="1"/>
</dbReference>
<evidence type="ECO:0000313" key="17">
    <source>
        <dbReference type="Proteomes" id="UP001161757"/>
    </source>
</evidence>
<evidence type="ECO:0000256" key="6">
    <source>
        <dbReference type="ARBA" id="ARBA00022692"/>
    </source>
</evidence>
<keyword evidence="5" id="KW-1003">Cell membrane</keyword>
<organism evidence="16 17">
    <name type="scientific">Exophiala dermatitidis</name>
    <name type="common">Black yeast-like fungus</name>
    <name type="synonym">Wangiella dermatitidis</name>
    <dbReference type="NCBI Taxonomy" id="5970"/>
    <lineage>
        <taxon>Eukaryota</taxon>
        <taxon>Fungi</taxon>
        <taxon>Dikarya</taxon>
        <taxon>Ascomycota</taxon>
        <taxon>Pezizomycotina</taxon>
        <taxon>Eurotiomycetes</taxon>
        <taxon>Chaetothyriomycetidae</taxon>
        <taxon>Chaetothyriales</taxon>
        <taxon>Herpotrichiellaceae</taxon>
        <taxon>Exophiala</taxon>
    </lineage>
</organism>
<keyword evidence="7" id="KW-0249">Electron transport</keyword>
<keyword evidence="4" id="KW-0813">Transport</keyword>
<dbReference type="PANTHER" id="PTHR32361:SF23">
    <property type="entry name" value="FERRIC-CHELATE REDUCTASE"/>
    <property type="match status" value="1"/>
</dbReference>
<dbReference type="InterPro" id="IPR013121">
    <property type="entry name" value="Fe_red_NAD-bd_6"/>
</dbReference>
<dbReference type="SUPFAM" id="SSF52343">
    <property type="entry name" value="Ferredoxin reductase-like, C-terminal NADP-linked domain"/>
    <property type="match status" value="2"/>
</dbReference>
<comment type="caution">
    <text evidence="16">The sequence shown here is derived from an EMBL/GenBank/DDBJ whole genome shotgun (WGS) entry which is preliminary data.</text>
</comment>
<dbReference type="Pfam" id="PF08030">
    <property type="entry name" value="NAD_binding_6"/>
    <property type="match status" value="1"/>
</dbReference>
<dbReference type="SUPFAM" id="SSF63380">
    <property type="entry name" value="Riboflavin synthase domain-like"/>
    <property type="match status" value="1"/>
</dbReference>
<evidence type="ECO:0000256" key="7">
    <source>
        <dbReference type="ARBA" id="ARBA00022982"/>
    </source>
</evidence>
<name>A0AAN6ISF6_EXODE</name>
<dbReference type="AlphaFoldDB" id="A0AAN6ISF6"/>
<dbReference type="Pfam" id="PF01794">
    <property type="entry name" value="Ferric_reduct"/>
    <property type="match status" value="1"/>
</dbReference>
<feature type="transmembrane region" description="Helical" evidence="14">
    <location>
        <begin position="311"/>
        <end position="332"/>
    </location>
</feature>
<dbReference type="GO" id="GO:0052851">
    <property type="term" value="F:ferric-chelate reductase (NADPH) activity"/>
    <property type="evidence" value="ECO:0007669"/>
    <property type="project" value="UniProtKB-EC"/>
</dbReference>
<dbReference type="InterPro" id="IPR017938">
    <property type="entry name" value="Riboflavin_synthase-like_b-brl"/>
</dbReference>
<dbReference type="GO" id="GO:0006826">
    <property type="term" value="P:iron ion transport"/>
    <property type="evidence" value="ECO:0007669"/>
    <property type="project" value="TreeGrafter"/>
</dbReference>
<feature type="transmembrane region" description="Helical" evidence="14">
    <location>
        <begin position="273"/>
        <end position="291"/>
    </location>
</feature>
<dbReference type="InterPro" id="IPR039261">
    <property type="entry name" value="FNR_nucleotide-bd"/>
</dbReference>
<dbReference type="GO" id="GO:0006879">
    <property type="term" value="P:intracellular iron ion homeostasis"/>
    <property type="evidence" value="ECO:0007669"/>
    <property type="project" value="TreeGrafter"/>
</dbReference>
<keyword evidence="11 14" id="KW-0472">Membrane</keyword>
<evidence type="ECO:0000256" key="4">
    <source>
        <dbReference type="ARBA" id="ARBA00022448"/>
    </source>
</evidence>
<gene>
    <name evidence="16" type="ORF">HRR80_007068</name>
</gene>
<evidence type="ECO:0000256" key="8">
    <source>
        <dbReference type="ARBA" id="ARBA00022989"/>
    </source>
</evidence>
<feature type="transmembrane region" description="Helical" evidence="14">
    <location>
        <begin position="339"/>
        <end position="360"/>
    </location>
</feature>
<feature type="transmembrane region" description="Helical" evidence="14">
    <location>
        <begin position="232"/>
        <end position="252"/>
    </location>
</feature>
<dbReference type="EC" id="1.16.1.9" evidence="3"/>
<keyword evidence="10" id="KW-0406">Ion transport</keyword>
<keyword evidence="8 14" id="KW-1133">Transmembrane helix</keyword>
<dbReference type="SFLD" id="SFLDS00052">
    <property type="entry name" value="Ferric_Reductase_Domain"/>
    <property type="match status" value="1"/>
</dbReference>
<dbReference type="InterPro" id="IPR051410">
    <property type="entry name" value="Ferric/Cupric_Reductase"/>
</dbReference>
<evidence type="ECO:0000256" key="9">
    <source>
        <dbReference type="ARBA" id="ARBA00023002"/>
    </source>
</evidence>
<evidence type="ECO:0000256" key="3">
    <source>
        <dbReference type="ARBA" id="ARBA00012668"/>
    </source>
</evidence>
<feature type="domain" description="FAD-binding FR-type" evidence="15">
    <location>
        <begin position="398"/>
        <end position="509"/>
    </location>
</feature>
<sequence>MHLSSNEALARLAGRSEETWSILEKSMEELVKRVNIPINSTTPPALQDAIRHDPFQSAGKYGLLFVYVGIILVVISTLMRMYYYWGDKIRTALYKEEFINSASASSPPAFSPHFGYAGYPGYAENELPSAMSANTEGSTRHFFPTKGPLTTEKPNQQAAVSAIAPLNNTIALFRWIFYRPMPALRLGRYTFTFPALGVLVIMTICLAAALLYCFLPKPLFYSSMAYGSPPLAVRAGMMSVSLLPWVVVLATKANPISMLTGIGHERLIVLHRWTAYLCTALAIIHAVPYWYQSVSDPEGYATFKLYFHQRYYIFTTGIAAIVPLLFLTLHSLPILRAKLYELFVILHIPVAWAFIGLMFWHCHNYLTSWVYLYSTVVIMAVSLFARLFFLNWMNPLRSSWLIGEESAVTILPENAVKVTIPTQKRWRPGQYVYLRMPGISVLENHPFTIASLCSEDFPSEYGEQYRDMTLVFRPFGGFTRKVRDTSIKKGPYKTYRAFVEGPYGGMQRQIASFDQVVFFAGGSGITAIASQLLDLIKRMRDGKATTSKVHVIWAMKRPDIMDWFKEELRICRECAPPGSVQCHFFITASRRPTAPIPLEGGTKEHRLSGLRDKISGAIHDVAASSNRNSRLVAEQDARADLELKREVEDNITALPQAYLAPPRHAQPLQDNGAGAGPSNQSQSQTQTYYPPPPPKDHRMSTLSQAQVDATRAFDFGFPQTPTKFQKNLMRFAFLPTNATAQRRDGWRTEYGRPDIPYMLKGLSKEFGRRTCVYVCGPPEMRTDVANTVARLQSDVWRDSGKDEIFLHAENYAI</sequence>
<feature type="transmembrane region" description="Helical" evidence="14">
    <location>
        <begin position="366"/>
        <end position="389"/>
    </location>
</feature>
<evidence type="ECO:0000256" key="2">
    <source>
        <dbReference type="ARBA" id="ARBA00006278"/>
    </source>
</evidence>
<evidence type="ECO:0000256" key="10">
    <source>
        <dbReference type="ARBA" id="ARBA00023065"/>
    </source>
</evidence>
<feature type="region of interest" description="Disordered" evidence="13">
    <location>
        <begin position="663"/>
        <end position="701"/>
    </location>
</feature>
<dbReference type="PANTHER" id="PTHR32361">
    <property type="entry name" value="FERRIC/CUPRIC REDUCTASE TRANSMEMBRANE COMPONENT"/>
    <property type="match status" value="1"/>
</dbReference>
<dbReference type="EMBL" id="JAJGCB010000016">
    <property type="protein sequence ID" value="KAJ8988862.1"/>
    <property type="molecule type" value="Genomic_DNA"/>
</dbReference>
<protein>
    <recommendedName>
        <fullName evidence="3">ferric-chelate reductase (NADPH)</fullName>
        <ecNumber evidence="3">1.16.1.9</ecNumber>
    </recommendedName>
</protein>
<keyword evidence="9" id="KW-0560">Oxidoreductase</keyword>
<dbReference type="PROSITE" id="PS51384">
    <property type="entry name" value="FAD_FR"/>
    <property type="match status" value="1"/>
</dbReference>
<evidence type="ECO:0000256" key="1">
    <source>
        <dbReference type="ARBA" id="ARBA00004651"/>
    </source>
</evidence>
<dbReference type="GO" id="GO:0015677">
    <property type="term" value="P:copper ion import"/>
    <property type="evidence" value="ECO:0007669"/>
    <property type="project" value="TreeGrafter"/>
</dbReference>
<keyword evidence="6 14" id="KW-0812">Transmembrane</keyword>
<feature type="transmembrane region" description="Helical" evidence="14">
    <location>
        <begin position="189"/>
        <end position="212"/>
    </location>
</feature>
<dbReference type="InterPro" id="IPR017927">
    <property type="entry name" value="FAD-bd_FR_type"/>
</dbReference>
<feature type="transmembrane region" description="Helical" evidence="14">
    <location>
        <begin position="61"/>
        <end position="85"/>
    </location>
</feature>
<dbReference type="Gene3D" id="3.40.50.80">
    <property type="entry name" value="Nucleotide-binding domain of ferredoxin-NADP reductase (FNR) module"/>
    <property type="match status" value="2"/>
</dbReference>
<comment type="similarity">
    <text evidence="2">Belongs to the ferric reductase (FRE) family.</text>
</comment>
<dbReference type="GO" id="GO:0005886">
    <property type="term" value="C:plasma membrane"/>
    <property type="evidence" value="ECO:0007669"/>
    <property type="project" value="UniProtKB-SubCell"/>
</dbReference>
<accession>A0AAN6ISF6</accession>
<comment type="catalytic activity">
    <reaction evidence="12">
        <text>2 a Fe(II)-siderophore + NADP(+) + H(+) = 2 a Fe(III)-siderophore + NADPH</text>
        <dbReference type="Rhea" id="RHEA:28795"/>
        <dbReference type="Rhea" id="RHEA-COMP:11342"/>
        <dbReference type="Rhea" id="RHEA-COMP:11344"/>
        <dbReference type="ChEBI" id="CHEBI:15378"/>
        <dbReference type="ChEBI" id="CHEBI:29033"/>
        <dbReference type="ChEBI" id="CHEBI:29034"/>
        <dbReference type="ChEBI" id="CHEBI:57783"/>
        <dbReference type="ChEBI" id="CHEBI:58349"/>
        <dbReference type="EC" id="1.16.1.9"/>
    </reaction>
</comment>
<dbReference type="InterPro" id="IPR013112">
    <property type="entry name" value="FAD-bd_8"/>
</dbReference>
<comment type="subcellular location">
    <subcellularLocation>
        <location evidence="1">Cell membrane</location>
        <topology evidence="1">Multi-pass membrane protein</topology>
    </subcellularLocation>
</comment>
<evidence type="ECO:0000256" key="14">
    <source>
        <dbReference type="SAM" id="Phobius"/>
    </source>
</evidence>
<evidence type="ECO:0000256" key="13">
    <source>
        <dbReference type="SAM" id="MobiDB-lite"/>
    </source>
</evidence>
<evidence type="ECO:0000256" key="12">
    <source>
        <dbReference type="ARBA" id="ARBA00048483"/>
    </source>
</evidence>
<evidence type="ECO:0000313" key="16">
    <source>
        <dbReference type="EMBL" id="KAJ8988862.1"/>
    </source>
</evidence>
<evidence type="ECO:0000259" key="15">
    <source>
        <dbReference type="PROSITE" id="PS51384"/>
    </source>
</evidence>
<proteinExistence type="inferred from homology"/>
<evidence type="ECO:0000256" key="11">
    <source>
        <dbReference type="ARBA" id="ARBA00023136"/>
    </source>
</evidence>
<dbReference type="SFLD" id="SFLDG01168">
    <property type="entry name" value="Ferric_reductase_subgroup_(FRE"/>
    <property type="match status" value="1"/>
</dbReference>
<dbReference type="Proteomes" id="UP001161757">
    <property type="component" value="Unassembled WGS sequence"/>
</dbReference>
<dbReference type="CDD" id="cd06186">
    <property type="entry name" value="NOX_Duox_like_FAD_NADP"/>
    <property type="match status" value="1"/>
</dbReference>
<reference evidence="16" key="1">
    <citation type="submission" date="2023-01" db="EMBL/GenBank/DDBJ databases">
        <title>Exophiala dermititidis isolated from Cystic Fibrosis Patient.</title>
        <authorList>
            <person name="Kurbessoian T."/>
            <person name="Crocker A."/>
            <person name="Murante D."/>
            <person name="Hogan D.A."/>
            <person name="Stajich J.E."/>
        </authorList>
    </citation>
    <scope>NUCLEOTIDE SEQUENCE</scope>
    <source>
        <strain evidence="16">Ex8</strain>
    </source>
</reference>